<evidence type="ECO:0000259" key="2">
    <source>
        <dbReference type="Pfam" id="PF12804"/>
    </source>
</evidence>
<keyword evidence="1" id="KW-0808">Transferase</keyword>
<sequence length="198" mass="21054">MSSIHAIVLTGGEGKRMGRIDKAQVRVGGVRLLDAVLDQLPGPEMLTVVSPRDKLDLPEGVRQVSEKPAFGGPVAGIAEAFDDTCRYTMVLPTDAPDAPALIAPMYHHLRAHEDADVVAIRDAEGVVQPLCSLWRTPALRAALDAVVAAHGGSRDAAAKELLANATVTIMEGTGEEADYDTLEELAERGEVRIPESEN</sequence>
<evidence type="ECO:0000256" key="1">
    <source>
        <dbReference type="ARBA" id="ARBA00022679"/>
    </source>
</evidence>
<dbReference type="Proteomes" id="UP000028504">
    <property type="component" value="Chromosome"/>
</dbReference>
<dbReference type="Gene3D" id="3.90.550.10">
    <property type="entry name" value="Spore Coat Polysaccharide Biosynthesis Protein SpsA, Chain A"/>
    <property type="match status" value="1"/>
</dbReference>
<evidence type="ECO:0000313" key="3">
    <source>
        <dbReference type="EMBL" id="AIG64318.1"/>
    </source>
</evidence>
<dbReference type="PANTHER" id="PTHR19136">
    <property type="entry name" value="MOLYBDENUM COFACTOR GUANYLYLTRANSFERASE"/>
    <property type="match status" value="1"/>
</dbReference>
<name>A0ABM5QNJ1_9CORY</name>
<keyword evidence="4" id="KW-1185">Reference proteome</keyword>
<dbReference type="SUPFAM" id="SSF53448">
    <property type="entry name" value="Nucleotide-diphospho-sugar transferases"/>
    <property type="match status" value="1"/>
</dbReference>
<organism evidence="3 4">
    <name type="scientific">Corynebacterium atypicum</name>
    <dbReference type="NCBI Taxonomy" id="191610"/>
    <lineage>
        <taxon>Bacteria</taxon>
        <taxon>Bacillati</taxon>
        <taxon>Actinomycetota</taxon>
        <taxon>Actinomycetes</taxon>
        <taxon>Mycobacteriales</taxon>
        <taxon>Corynebacteriaceae</taxon>
        <taxon>Corynebacterium</taxon>
    </lineage>
</organism>
<protein>
    <recommendedName>
        <fullName evidence="2">MobA-like NTP transferase domain-containing protein</fullName>
    </recommendedName>
</protein>
<dbReference type="RefSeq" id="WP_038605882.1">
    <property type="nucleotide sequence ID" value="NZ_CP008944.1"/>
</dbReference>
<dbReference type="InterPro" id="IPR029044">
    <property type="entry name" value="Nucleotide-diphossugar_trans"/>
</dbReference>
<feature type="domain" description="MobA-like NTP transferase" evidence="2">
    <location>
        <begin position="6"/>
        <end position="152"/>
    </location>
</feature>
<dbReference type="InterPro" id="IPR025877">
    <property type="entry name" value="MobA-like_NTP_Trfase"/>
</dbReference>
<proteinExistence type="predicted"/>
<gene>
    <name evidence="3" type="ORF">CATYP_06525</name>
</gene>
<evidence type="ECO:0000313" key="4">
    <source>
        <dbReference type="Proteomes" id="UP000028504"/>
    </source>
</evidence>
<dbReference type="PANTHER" id="PTHR19136:SF81">
    <property type="entry name" value="MOLYBDENUM COFACTOR GUANYLYLTRANSFERASE"/>
    <property type="match status" value="1"/>
</dbReference>
<accession>A0ABM5QNJ1</accession>
<reference evidence="3 4" key="1">
    <citation type="submission" date="2014-07" db="EMBL/GenBank/DDBJ databases">
        <title>Complete genome sequence of Corynebacterium atypicum DSM 44849: identifiction of the mycolic acid biosynthesis genes.</title>
        <authorList>
            <person name="Tippelt A."/>
            <person name="Mollmann S."/>
            <person name="Albersmeier A."/>
            <person name="Jaenicke S."/>
            <person name="Ruckert C."/>
            <person name="Tauch A."/>
        </authorList>
    </citation>
    <scope>NUCLEOTIDE SEQUENCE [LARGE SCALE GENOMIC DNA]</scope>
    <source>
        <strain evidence="3 4">R2070</strain>
    </source>
</reference>
<dbReference type="EMBL" id="CP008944">
    <property type="protein sequence ID" value="AIG64318.1"/>
    <property type="molecule type" value="Genomic_DNA"/>
</dbReference>
<dbReference type="Pfam" id="PF12804">
    <property type="entry name" value="NTP_transf_3"/>
    <property type="match status" value="1"/>
</dbReference>